<reference evidence="2" key="1">
    <citation type="journal article" date="2014" name="Int. J. Syst. Evol. Microbiol.">
        <title>Complete genome sequence of Corynebacterium casei LMG S-19264T (=DSM 44701T), isolated from a smear-ripened cheese.</title>
        <authorList>
            <consortium name="US DOE Joint Genome Institute (JGI-PGF)"/>
            <person name="Walter F."/>
            <person name="Albersmeier A."/>
            <person name="Kalinowski J."/>
            <person name="Ruckert C."/>
        </authorList>
    </citation>
    <scope>NUCLEOTIDE SEQUENCE</scope>
    <source>
        <strain evidence="2">CGMCC 4.7308</strain>
    </source>
</reference>
<dbReference type="EMBL" id="BMNA01000003">
    <property type="protein sequence ID" value="GGL98118.1"/>
    <property type="molecule type" value="Genomic_DNA"/>
</dbReference>
<accession>A0A917WEH7</accession>
<dbReference type="AlphaFoldDB" id="A0A917WEH7"/>
<evidence type="ECO:0000256" key="1">
    <source>
        <dbReference type="ARBA" id="ARBA00006987"/>
    </source>
</evidence>
<comment type="caution">
    <text evidence="2">The sequence shown here is derived from an EMBL/GenBank/DDBJ whole genome shotgun (WGS) entry which is preliminary data.</text>
</comment>
<comment type="similarity">
    <text evidence="1">Belongs to the UPF0065 (bug) family.</text>
</comment>
<keyword evidence="3" id="KW-1185">Reference proteome</keyword>
<sequence length="278" mass="29319">MLTFVSHGPAGSGPSLMMAALAEAVRAVQPDLEIRTVDLPARDGAEAITHLGERPGDATVLGSCTPTYLTTPLKQDLPWRAADFTAVAGLVQDTYLLAVRTDHPRAGLDSLFDAPTVAAAAPYGGNTHIQALLVGDQVPGVDVRIVDSPAAAVEEVAAGTADWTTGVGSDFAAGLRDGRLRVIGTFAEHGTPDRPALADAGIDVRFPLWRGVVAPPGLAASDLAAWERLLAGARRTPPWRDYVTGAGMQDADWDSAGFREVLDREQVRYAAWIDRLGH</sequence>
<name>A0A917WEH7_9ACTN</name>
<dbReference type="Gene3D" id="3.40.190.150">
    <property type="entry name" value="Bordetella uptake gene, domain 1"/>
    <property type="match status" value="1"/>
</dbReference>
<dbReference type="InterPro" id="IPR005064">
    <property type="entry name" value="BUG"/>
</dbReference>
<organism evidence="2 3">
    <name type="scientific">Nakamurella endophytica</name>
    <dbReference type="NCBI Taxonomy" id="1748367"/>
    <lineage>
        <taxon>Bacteria</taxon>
        <taxon>Bacillati</taxon>
        <taxon>Actinomycetota</taxon>
        <taxon>Actinomycetes</taxon>
        <taxon>Nakamurellales</taxon>
        <taxon>Nakamurellaceae</taxon>
        <taxon>Nakamurella</taxon>
    </lineage>
</organism>
<dbReference type="PANTHER" id="PTHR42928:SF3">
    <property type="entry name" value="UPF0065 PROTEIN YFLP"/>
    <property type="match status" value="1"/>
</dbReference>
<dbReference type="SUPFAM" id="SSF53850">
    <property type="entry name" value="Periplasmic binding protein-like II"/>
    <property type="match status" value="1"/>
</dbReference>
<proteinExistence type="inferred from homology"/>
<protein>
    <submittedName>
        <fullName evidence="2">C4-dicarboxylate ABC transporter substrate-binding protein</fullName>
    </submittedName>
</protein>
<dbReference type="Gene3D" id="3.40.190.10">
    <property type="entry name" value="Periplasmic binding protein-like II"/>
    <property type="match status" value="1"/>
</dbReference>
<dbReference type="PANTHER" id="PTHR42928">
    <property type="entry name" value="TRICARBOXYLATE-BINDING PROTEIN"/>
    <property type="match status" value="1"/>
</dbReference>
<dbReference type="InterPro" id="IPR042100">
    <property type="entry name" value="Bug_dom1"/>
</dbReference>
<evidence type="ECO:0000313" key="3">
    <source>
        <dbReference type="Proteomes" id="UP000655208"/>
    </source>
</evidence>
<reference evidence="2" key="2">
    <citation type="submission" date="2020-09" db="EMBL/GenBank/DDBJ databases">
        <authorList>
            <person name="Sun Q."/>
            <person name="Zhou Y."/>
        </authorList>
    </citation>
    <scope>NUCLEOTIDE SEQUENCE</scope>
    <source>
        <strain evidence="2">CGMCC 4.7308</strain>
    </source>
</reference>
<dbReference type="Proteomes" id="UP000655208">
    <property type="component" value="Unassembled WGS sequence"/>
</dbReference>
<gene>
    <name evidence="2" type="ORF">GCM10011594_17520</name>
</gene>
<dbReference type="RefSeq" id="WP_188941133.1">
    <property type="nucleotide sequence ID" value="NZ_BMNA01000003.1"/>
</dbReference>
<evidence type="ECO:0000313" key="2">
    <source>
        <dbReference type="EMBL" id="GGL98118.1"/>
    </source>
</evidence>